<gene>
    <name evidence="13" type="ORF">A3Q56_01834</name>
</gene>
<evidence type="ECO:0000256" key="11">
    <source>
        <dbReference type="RuleBase" id="RU000304"/>
    </source>
</evidence>
<organism evidence="13 14">
    <name type="scientific">Intoshia linei</name>
    <dbReference type="NCBI Taxonomy" id="1819745"/>
    <lineage>
        <taxon>Eukaryota</taxon>
        <taxon>Metazoa</taxon>
        <taxon>Spiralia</taxon>
        <taxon>Lophotrochozoa</taxon>
        <taxon>Mesozoa</taxon>
        <taxon>Orthonectida</taxon>
        <taxon>Rhopaluridae</taxon>
        <taxon>Intoshia</taxon>
    </lineage>
</organism>
<evidence type="ECO:0000256" key="5">
    <source>
        <dbReference type="ARBA" id="ARBA00022777"/>
    </source>
</evidence>
<dbReference type="SUPFAM" id="SSF56112">
    <property type="entry name" value="Protein kinase-like (PK-like)"/>
    <property type="match status" value="1"/>
</dbReference>
<dbReference type="PROSITE" id="PS00107">
    <property type="entry name" value="PROTEIN_KINASE_ATP"/>
    <property type="match status" value="1"/>
</dbReference>
<dbReference type="PROSITE" id="PS00108">
    <property type="entry name" value="PROTEIN_KINASE_ST"/>
    <property type="match status" value="1"/>
</dbReference>
<comment type="catalytic activity">
    <reaction evidence="8">
        <text>L-seryl-[protein] + ATP = O-phospho-L-seryl-[protein] + ADP + H(+)</text>
        <dbReference type="Rhea" id="RHEA:17989"/>
        <dbReference type="Rhea" id="RHEA-COMP:9863"/>
        <dbReference type="Rhea" id="RHEA-COMP:11604"/>
        <dbReference type="ChEBI" id="CHEBI:15378"/>
        <dbReference type="ChEBI" id="CHEBI:29999"/>
        <dbReference type="ChEBI" id="CHEBI:30616"/>
        <dbReference type="ChEBI" id="CHEBI:83421"/>
        <dbReference type="ChEBI" id="CHEBI:456216"/>
        <dbReference type="EC" id="2.7.11.22"/>
    </reaction>
</comment>
<evidence type="ECO:0000256" key="6">
    <source>
        <dbReference type="ARBA" id="ARBA00022840"/>
    </source>
</evidence>
<feature type="non-terminal residue" evidence="13">
    <location>
        <position position="321"/>
    </location>
</feature>
<feature type="binding site" evidence="10">
    <location>
        <position position="33"/>
    </location>
    <ligand>
        <name>ATP</name>
        <dbReference type="ChEBI" id="CHEBI:30616"/>
    </ligand>
</feature>
<protein>
    <recommendedName>
        <fullName evidence="12">Protein kinase domain-containing protein</fullName>
    </recommendedName>
</protein>
<evidence type="ECO:0000256" key="9">
    <source>
        <dbReference type="ARBA" id="ARBA00049280"/>
    </source>
</evidence>
<dbReference type="EMBL" id="LWCA01000153">
    <property type="protein sequence ID" value="OAF70402.1"/>
    <property type="molecule type" value="Genomic_DNA"/>
</dbReference>
<feature type="domain" description="Protein kinase" evidence="12">
    <location>
        <begin position="4"/>
        <end position="318"/>
    </location>
</feature>
<dbReference type="GO" id="GO:0004693">
    <property type="term" value="F:cyclin-dependent protein serine/threonine kinase activity"/>
    <property type="evidence" value="ECO:0007669"/>
    <property type="project" value="UniProtKB-EC"/>
</dbReference>
<keyword evidence="2 11" id="KW-0723">Serine/threonine-protein kinase</keyword>
<dbReference type="PANTHER" id="PTHR24056:SF495">
    <property type="entry name" value="CYCLIN-DEPENDENT KINASE 8-RELATED"/>
    <property type="match status" value="1"/>
</dbReference>
<dbReference type="Pfam" id="PF00069">
    <property type="entry name" value="Pkinase"/>
    <property type="match status" value="1"/>
</dbReference>
<comment type="similarity">
    <text evidence="1">Belongs to the protein kinase superfamily. CMGC Ser/Thr protein kinase family. CDC2/CDKX subfamily.</text>
</comment>
<dbReference type="PROSITE" id="PS50011">
    <property type="entry name" value="PROTEIN_KINASE_DOM"/>
    <property type="match status" value="1"/>
</dbReference>
<dbReference type="SMART" id="SM00220">
    <property type="entry name" value="S_TKc"/>
    <property type="match status" value="1"/>
</dbReference>
<evidence type="ECO:0000256" key="4">
    <source>
        <dbReference type="ARBA" id="ARBA00022741"/>
    </source>
</evidence>
<dbReference type="GO" id="GO:0008353">
    <property type="term" value="F:RNA polymerase II CTD heptapeptide repeat kinase activity"/>
    <property type="evidence" value="ECO:0007669"/>
    <property type="project" value="UniProtKB-EC"/>
</dbReference>
<dbReference type="InterPro" id="IPR008271">
    <property type="entry name" value="Ser/Thr_kinase_AS"/>
</dbReference>
<proteinExistence type="inferred from homology"/>
<keyword evidence="4 10" id="KW-0547">Nucleotide-binding</keyword>
<name>A0A177B9R0_9BILA</name>
<evidence type="ECO:0000256" key="7">
    <source>
        <dbReference type="ARBA" id="ARBA00047811"/>
    </source>
</evidence>
<keyword evidence="3" id="KW-0808">Transferase</keyword>
<dbReference type="Gene3D" id="3.30.200.20">
    <property type="entry name" value="Phosphorylase Kinase, domain 1"/>
    <property type="match status" value="1"/>
</dbReference>
<evidence type="ECO:0000256" key="2">
    <source>
        <dbReference type="ARBA" id="ARBA00022527"/>
    </source>
</evidence>
<evidence type="ECO:0000256" key="1">
    <source>
        <dbReference type="ARBA" id="ARBA00006485"/>
    </source>
</evidence>
<dbReference type="InterPro" id="IPR017441">
    <property type="entry name" value="Protein_kinase_ATP_BS"/>
</dbReference>
<dbReference type="InterPro" id="IPR050108">
    <property type="entry name" value="CDK"/>
</dbReference>
<keyword evidence="6 10" id="KW-0067">ATP-binding</keyword>
<dbReference type="GO" id="GO:0016592">
    <property type="term" value="C:mediator complex"/>
    <property type="evidence" value="ECO:0007669"/>
    <property type="project" value="TreeGrafter"/>
</dbReference>
<comment type="caution">
    <text evidence="13">The sequence shown here is derived from an EMBL/GenBank/DDBJ whole genome shotgun (WGS) entry which is preliminary data.</text>
</comment>
<evidence type="ECO:0000256" key="3">
    <source>
        <dbReference type="ARBA" id="ARBA00022679"/>
    </source>
</evidence>
<accession>A0A177B9R0</accession>
<dbReference type="Gene3D" id="1.10.510.10">
    <property type="entry name" value="Transferase(Phosphotransferase) domain 1"/>
    <property type="match status" value="1"/>
</dbReference>
<evidence type="ECO:0000259" key="12">
    <source>
        <dbReference type="PROSITE" id="PS50011"/>
    </source>
</evidence>
<sequence length="321" mass="37353">MDRYTLLKKIGSGTYGIVYMARDKLNECHVAIKVFKNVKDVIINPSDLRELSLLKKLSLYKHINILKLIDVIVEYQNKPTIAMVLEYMDCDLSTVITQDHTMEMSQIYNIMKQLLNAVKFLHSNAIIHRDIKPRNILINRDDGCLKLADFGLSKFSIFSTNTLSRLVVTLWYRAPELLISKIYDEKIDIWSIGCVFVELINGSALFPGDSDIEQINKIFKKKRVNCGLIDKDLNKMTRLPFKNKVFGRYYHLIMLYKGKNRERAYKWTIFNMEDNDEGIKMIYLITVVLMKNTFVRKAVIIVAKGNPNCRVPTMFEFIKSQ</sequence>
<dbReference type="FunFam" id="1.10.510.10:FF:000624">
    <property type="entry name" value="Mitogen-activated protein kinase"/>
    <property type="match status" value="1"/>
</dbReference>
<dbReference type="AlphaFoldDB" id="A0A177B9R0"/>
<evidence type="ECO:0000256" key="10">
    <source>
        <dbReference type="PROSITE-ProRule" id="PRU10141"/>
    </source>
</evidence>
<dbReference type="Proteomes" id="UP000078046">
    <property type="component" value="Unassembled WGS sequence"/>
</dbReference>
<dbReference type="InterPro" id="IPR011009">
    <property type="entry name" value="Kinase-like_dom_sf"/>
</dbReference>
<evidence type="ECO:0000313" key="13">
    <source>
        <dbReference type="EMBL" id="OAF70402.1"/>
    </source>
</evidence>
<dbReference type="InterPro" id="IPR000719">
    <property type="entry name" value="Prot_kinase_dom"/>
</dbReference>
<keyword evidence="5" id="KW-0418">Kinase</keyword>
<comment type="catalytic activity">
    <reaction evidence="9">
        <text>[DNA-directed RNA polymerase] + ATP = phospho-[DNA-directed RNA polymerase] + ADP + H(+)</text>
        <dbReference type="Rhea" id="RHEA:10216"/>
        <dbReference type="Rhea" id="RHEA-COMP:11321"/>
        <dbReference type="Rhea" id="RHEA-COMP:11322"/>
        <dbReference type="ChEBI" id="CHEBI:15378"/>
        <dbReference type="ChEBI" id="CHEBI:30616"/>
        <dbReference type="ChEBI" id="CHEBI:43176"/>
        <dbReference type="ChEBI" id="CHEBI:68546"/>
        <dbReference type="ChEBI" id="CHEBI:456216"/>
        <dbReference type="EC" id="2.7.11.23"/>
    </reaction>
</comment>
<dbReference type="GO" id="GO:0005524">
    <property type="term" value="F:ATP binding"/>
    <property type="evidence" value="ECO:0007669"/>
    <property type="project" value="UniProtKB-UniRule"/>
</dbReference>
<dbReference type="PANTHER" id="PTHR24056">
    <property type="entry name" value="CELL DIVISION PROTEIN KINASE"/>
    <property type="match status" value="1"/>
</dbReference>
<comment type="catalytic activity">
    <reaction evidence="7">
        <text>L-threonyl-[protein] + ATP = O-phospho-L-threonyl-[protein] + ADP + H(+)</text>
        <dbReference type="Rhea" id="RHEA:46608"/>
        <dbReference type="Rhea" id="RHEA-COMP:11060"/>
        <dbReference type="Rhea" id="RHEA-COMP:11605"/>
        <dbReference type="ChEBI" id="CHEBI:15378"/>
        <dbReference type="ChEBI" id="CHEBI:30013"/>
        <dbReference type="ChEBI" id="CHEBI:30616"/>
        <dbReference type="ChEBI" id="CHEBI:61977"/>
        <dbReference type="ChEBI" id="CHEBI:456216"/>
        <dbReference type="EC" id="2.7.11.22"/>
    </reaction>
</comment>
<evidence type="ECO:0000313" key="14">
    <source>
        <dbReference type="Proteomes" id="UP000078046"/>
    </source>
</evidence>
<evidence type="ECO:0000256" key="8">
    <source>
        <dbReference type="ARBA" id="ARBA00048367"/>
    </source>
</evidence>
<keyword evidence="14" id="KW-1185">Reference proteome</keyword>
<dbReference type="OrthoDB" id="1732493at2759"/>
<reference evidence="13 14" key="1">
    <citation type="submission" date="2016-04" db="EMBL/GenBank/DDBJ databases">
        <title>The genome of Intoshia linei affirms orthonectids as highly simplified spiralians.</title>
        <authorList>
            <person name="Mikhailov K.V."/>
            <person name="Slusarev G.S."/>
            <person name="Nikitin M.A."/>
            <person name="Logacheva M.D."/>
            <person name="Penin A."/>
            <person name="Aleoshin V."/>
            <person name="Panchin Y.V."/>
        </authorList>
    </citation>
    <scope>NUCLEOTIDE SEQUENCE [LARGE SCALE GENOMIC DNA]</scope>
    <source>
        <strain evidence="13">Intl2013</strain>
        <tissue evidence="13">Whole animal</tissue>
    </source>
</reference>